<evidence type="ECO:0000259" key="3">
    <source>
        <dbReference type="Pfam" id="PF13490"/>
    </source>
</evidence>
<keyword evidence="5" id="KW-1185">Reference proteome</keyword>
<dbReference type="EMBL" id="AP021861">
    <property type="protein sequence ID" value="BBO35410.1"/>
    <property type="molecule type" value="Genomic_DNA"/>
</dbReference>
<keyword evidence="2" id="KW-0812">Transmembrane</keyword>
<keyword evidence="2" id="KW-1133">Transmembrane helix</keyword>
<feature type="transmembrane region" description="Helical" evidence="2">
    <location>
        <begin position="88"/>
        <end position="110"/>
    </location>
</feature>
<dbReference type="Pfam" id="PF13490">
    <property type="entry name" value="zf-HC2"/>
    <property type="match status" value="1"/>
</dbReference>
<gene>
    <name evidence="4" type="ORF">PLANPX_5022</name>
</gene>
<dbReference type="Gene3D" id="1.10.10.1320">
    <property type="entry name" value="Anti-sigma factor, zinc-finger domain"/>
    <property type="match status" value="1"/>
</dbReference>
<dbReference type="InterPro" id="IPR041916">
    <property type="entry name" value="Anti_sigma_zinc_sf"/>
</dbReference>
<evidence type="ECO:0000256" key="1">
    <source>
        <dbReference type="SAM" id="MobiDB-lite"/>
    </source>
</evidence>
<sequence>MAMNESFHNECTSLDDYLDRELAGEAALRFETHLANCAACRDAVAQQQWIDATLRSSVAASPIAPATLLTAMGDPIAAATQRQRQRRLLTASFAVAASVAVIATVAWRMLALAPGSARGSLPTPHNVAQREVAPGRSPGLEQPAQPREQLKIQTVARFTAGADGIAIPIASESPEVTIVQFYSTTDADRRMQRRRELEAKYQELIGG</sequence>
<dbReference type="AlphaFoldDB" id="A0A5K7XF31"/>
<proteinExistence type="predicted"/>
<reference evidence="5" key="1">
    <citation type="submission" date="2019-10" db="EMBL/GenBank/DDBJ databases">
        <title>Lacipirellula parvula gen. nov., sp. nov., representing a lineage of planctomycetes widespread in freshwater anoxic habitats, and description of the family Lacipirellulaceae.</title>
        <authorList>
            <person name="Dedysh S.N."/>
            <person name="Kulichevskaya I.S."/>
            <person name="Beletsky A.V."/>
            <person name="Rakitin A.L."/>
            <person name="Mardanov A.V."/>
            <person name="Ivanova A.A."/>
            <person name="Saltykova V.X."/>
            <person name="Rijpstra W.I.C."/>
            <person name="Sinninghe Damste J.S."/>
            <person name="Ravin N.V."/>
        </authorList>
    </citation>
    <scope>NUCLEOTIDE SEQUENCE [LARGE SCALE GENOMIC DNA]</scope>
    <source>
        <strain evidence="5">PX69</strain>
    </source>
</reference>
<accession>A0A5K7XF31</accession>
<protein>
    <recommendedName>
        <fullName evidence="3">Putative zinc-finger domain-containing protein</fullName>
    </recommendedName>
</protein>
<evidence type="ECO:0000256" key="2">
    <source>
        <dbReference type="SAM" id="Phobius"/>
    </source>
</evidence>
<organism evidence="4 5">
    <name type="scientific">Lacipirellula parvula</name>
    <dbReference type="NCBI Taxonomy" id="2650471"/>
    <lineage>
        <taxon>Bacteria</taxon>
        <taxon>Pseudomonadati</taxon>
        <taxon>Planctomycetota</taxon>
        <taxon>Planctomycetia</taxon>
        <taxon>Pirellulales</taxon>
        <taxon>Lacipirellulaceae</taxon>
        <taxon>Lacipirellula</taxon>
    </lineage>
</organism>
<evidence type="ECO:0000313" key="5">
    <source>
        <dbReference type="Proteomes" id="UP000326837"/>
    </source>
</evidence>
<feature type="region of interest" description="Disordered" evidence="1">
    <location>
        <begin position="117"/>
        <end position="146"/>
    </location>
</feature>
<dbReference type="Proteomes" id="UP000326837">
    <property type="component" value="Chromosome"/>
</dbReference>
<feature type="domain" description="Putative zinc-finger" evidence="3">
    <location>
        <begin position="14"/>
        <end position="41"/>
    </location>
</feature>
<keyword evidence="2" id="KW-0472">Membrane</keyword>
<dbReference type="InterPro" id="IPR027383">
    <property type="entry name" value="Znf_put"/>
</dbReference>
<dbReference type="KEGG" id="lpav:PLANPX_5022"/>
<evidence type="ECO:0000313" key="4">
    <source>
        <dbReference type="EMBL" id="BBO35410.1"/>
    </source>
</evidence>
<name>A0A5K7XF31_9BACT</name>